<dbReference type="KEGG" id="fli:Fleli_0080"/>
<evidence type="ECO:0008006" key="3">
    <source>
        <dbReference type="Google" id="ProtNLM"/>
    </source>
</evidence>
<keyword evidence="2" id="KW-1185">Reference proteome</keyword>
<protein>
    <recommendedName>
        <fullName evidence="3">Lipoprotein</fullName>
    </recommendedName>
</protein>
<name>I4AF53_BERLS</name>
<evidence type="ECO:0000313" key="2">
    <source>
        <dbReference type="Proteomes" id="UP000006054"/>
    </source>
</evidence>
<dbReference type="Proteomes" id="UP000006054">
    <property type="component" value="Chromosome"/>
</dbReference>
<dbReference type="PROSITE" id="PS51257">
    <property type="entry name" value="PROKAR_LIPOPROTEIN"/>
    <property type="match status" value="1"/>
</dbReference>
<organism evidence="1 2">
    <name type="scientific">Bernardetia litoralis (strain ATCC 23117 / DSM 6794 / NBRC 15988 / NCIMB 1366 / Fx l1 / Sio-4)</name>
    <name type="common">Flexibacter litoralis</name>
    <dbReference type="NCBI Taxonomy" id="880071"/>
    <lineage>
        <taxon>Bacteria</taxon>
        <taxon>Pseudomonadati</taxon>
        <taxon>Bacteroidota</taxon>
        <taxon>Cytophagia</taxon>
        <taxon>Cytophagales</taxon>
        <taxon>Bernardetiaceae</taxon>
        <taxon>Bernardetia</taxon>
    </lineage>
</organism>
<evidence type="ECO:0000313" key="1">
    <source>
        <dbReference type="EMBL" id="AFM02588.1"/>
    </source>
</evidence>
<accession>I4AF53</accession>
<dbReference type="HOGENOM" id="CLU_1852229_0_0_10"/>
<proteinExistence type="predicted"/>
<sequence length="138" mass="16748">MYKILYRYLILLKKYIKNIYYIFMYFLLVSCSNRDSEMYINCFEKIDFITVNSTKNIKSDTYISKKNFDSIASCMTPLKYNGIYFGKEHTGDSMIVIVVKRGTRIEFFPNSLSNKEMKTHTIQRVRIRDQWYFTTYFW</sequence>
<gene>
    <name evidence="1" type="ordered locus">Fleli_0080</name>
</gene>
<dbReference type="EMBL" id="CP003345">
    <property type="protein sequence ID" value="AFM02588.1"/>
    <property type="molecule type" value="Genomic_DNA"/>
</dbReference>
<dbReference type="AlphaFoldDB" id="I4AF53"/>
<reference evidence="2" key="1">
    <citation type="submission" date="2012-06" db="EMBL/GenBank/DDBJ databases">
        <title>The complete genome of Flexibacter litoralis DSM 6794.</title>
        <authorList>
            <person name="Lucas S."/>
            <person name="Copeland A."/>
            <person name="Lapidus A."/>
            <person name="Glavina del Rio T."/>
            <person name="Dalin E."/>
            <person name="Tice H."/>
            <person name="Bruce D."/>
            <person name="Goodwin L."/>
            <person name="Pitluck S."/>
            <person name="Peters L."/>
            <person name="Ovchinnikova G."/>
            <person name="Lu M."/>
            <person name="Kyrpides N."/>
            <person name="Mavromatis K."/>
            <person name="Ivanova N."/>
            <person name="Brettin T."/>
            <person name="Detter J.C."/>
            <person name="Han C."/>
            <person name="Larimer F."/>
            <person name="Land M."/>
            <person name="Hauser L."/>
            <person name="Markowitz V."/>
            <person name="Cheng J.-F."/>
            <person name="Hugenholtz P."/>
            <person name="Woyke T."/>
            <person name="Wu D."/>
            <person name="Spring S."/>
            <person name="Lang E."/>
            <person name="Kopitz M."/>
            <person name="Brambilla E."/>
            <person name="Klenk H.-P."/>
            <person name="Eisen J.A."/>
        </authorList>
    </citation>
    <scope>NUCLEOTIDE SEQUENCE [LARGE SCALE GENOMIC DNA]</scope>
    <source>
        <strain evidence="2">ATCC 23117 / DSM 6794 / NBRC 15988 / NCIMB 1366 / Sio-4</strain>
    </source>
</reference>